<accession>A0ABD1T5M9</accession>
<protein>
    <submittedName>
        <fullName evidence="2">Uncharacterized protein</fullName>
    </submittedName>
</protein>
<dbReference type="AlphaFoldDB" id="A0ABD1T5M9"/>
<feature type="region of interest" description="Disordered" evidence="1">
    <location>
        <begin position="1"/>
        <end position="23"/>
    </location>
</feature>
<reference evidence="3" key="1">
    <citation type="submission" date="2024-07" db="EMBL/GenBank/DDBJ databases">
        <title>Two chromosome-level genome assemblies of Korean endemic species Abeliophyllum distichum and Forsythia ovata (Oleaceae).</title>
        <authorList>
            <person name="Jang H."/>
        </authorList>
    </citation>
    <scope>NUCLEOTIDE SEQUENCE [LARGE SCALE GENOMIC DNA]</scope>
</reference>
<dbReference type="EMBL" id="JBFOLJ010000009">
    <property type="protein sequence ID" value="KAL2508036.1"/>
    <property type="molecule type" value="Genomic_DNA"/>
</dbReference>
<comment type="caution">
    <text evidence="2">The sequence shown here is derived from an EMBL/GenBank/DDBJ whole genome shotgun (WGS) entry which is preliminary data.</text>
</comment>
<proteinExistence type="predicted"/>
<gene>
    <name evidence="2" type="ORF">Fot_31683</name>
</gene>
<evidence type="ECO:0000313" key="3">
    <source>
        <dbReference type="Proteomes" id="UP001604277"/>
    </source>
</evidence>
<sequence>MNDGSASYIRGATNSRVPQAAEAPSVVKVPSSVEILSSETTQTHETTSTSRYSIPANSESILNEKVDEAIVRRKNRGRPISIKDDPFTEDVINVPLPLKFK</sequence>
<dbReference type="Proteomes" id="UP001604277">
    <property type="component" value="Unassembled WGS sequence"/>
</dbReference>
<evidence type="ECO:0000256" key="1">
    <source>
        <dbReference type="SAM" id="MobiDB-lite"/>
    </source>
</evidence>
<name>A0ABD1T5M9_9LAMI</name>
<evidence type="ECO:0000313" key="2">
    <source>
        <dbReference type="EMBL" id="KAL2508036.1"/>
    </source>
</evidence>
<keyword evidence="3" id="KW-1185">Reference proteome</keyword>
<organism evidence="2 3">
    <name type="scientific">Forsythia ovata</name>
    <dbReference type="NCBI Taxonomy" id="205694"/>
    <lineage>
        <taxon>Eukaryota</taxon>
        <taxon>Viridiplantae</taxon>
        <taxon>Streptophyta</taxon>
        <taxon>Embryophyta</taxon>
        <taxon>Tracheophyta</taxon>
        <taxon>Spermatophyta</taxon>
        <taxon>Magnoliopsida</taxon>
        <taxon>eudicotyledons</taxon>
        <taxon>Gunneridae</taxon>
        <taxon>Pentapetalae</taxon>
        <taxon>asterids</taxon>
        <taxon>lamiids</taxon>
        <taxon>Lamiales</taxon>
        <taxon>Oleaceae</taxon>
        <taxon>Forsythieae</taxon>
        <taxon>Forsythia</taxon>
    </lineage>
</organism>